<name>A0A7W4YKB8_LEIAQ</name>
<evidence type="ECO:0000313" key="1">
    <source>
        <dbReference type="EMBL" id="MBB2969248.1"/>
    </source>
</evidence>
<comment type="caution">
    <text evidence="1">The sequence shown here is derived from an EMBL/GenBank/DDBJ whole genome shotgun (WGS) entry which is preliminary data.</text>
</comment>
<reference evidence="1 2" key="1">
    <citation type="submission" date="2020-08" db="EMBL/GenBank/DDBJ databases">
        <title>Sequencing the genomes of 1000 actinobacteria strains.</title>
        <authorList>
            <person name="Klenk H.-P."/>
        </authorList>
    </citation>
    <scope>NUCLEOTIDE SEQUENCE [LARGE SCALE GENOMIC DNA]</scope>
    <source>
        <strain evidence="1 2">DSM 20146</strain>
    </source>
</reference>
<dbReference type="EMBL" id="JACHVP010000006">
    <property type="protein sequence ID" value="MBB2969248.1"/>
    <property type="molecule type" value="Genomic_DNA"/>
</dbReference>
<keyword evidence="2" id="KW-1185">Reference proteome</keyword>
<protein>
    <submittedName>
        <fullName evidence="1">Uncharacterized protein</fullName>
    </submittedName>
</protein>
<proteinExistence type="predicted"/>
<accession>A0A7W4YKB8</accession>
<dbReference type="AlphaFoldDB" id="A0A7W4YKB8"/>
<dbReference type="RefSeq" id="WP_021762911.1">
    <property type="nucleotide sequence ID" value="NZ_JACHVP010000006.1"/>
</dbReference>
<gene>
    <name evidence="1" type="ORF">FHX33_004031</name>
</gene>
<organism evidence="1 2">
    <name type="scientific">Leifsonia aquatica</name>
    <name type="common">Corynebacterium aquaticum</name>
    <dbReference type="NCBI Taxonomy" id="144185"/>
    <lineage>
        <taxon>Bacteria</taxon>
        <taxon>Bacillati</taxon>
        <taxon>Actinomycetota</taxon>
        <taxon>Actinomycetes</taxon>
        <taxon>Micrococcales</taxon>
        <taxon>Microbacteriaceae</taxon>
        <taxon>Leifsonia</taxon>
    </lineage>
</organism>
<sequence>MDRVIEQIVTRPRPVWLTEEEVDLDHDPAVVATVPAPAIAYVRFHEAVVRPEVEVVAWNEHAVRVRFTARDGQTHEGWVWKDAVRSKPPRTIERRR</sequence>
<dbReference type="Proteomes" id="UP000538196">
    <property type="component" value="Unassembled WGS sequence"/>
</dbReference>
<evidence type="ECO:0000313" key="2">
    <source>
        <dbReference type="Proteomes" id="UP000538196"/>
    </source>
</evidence>